<name>A0AAN4TMX0_PSESF</name>
<reference evidence="2 3" key="1">
    <citation type="submission" date="2018-04" db="EMBL/GenBank/DDBJ databases">
        <title>Draft genome sequence of Pseudomonas syringae pv. actinidiae biovar 3 strains isolated from kiwifruit in Kagawa prefecture.</title>
        <authorList>
            <person name="Tabuchi M."/>
            <person name="Saito M."/>
            <person name="Fujiwara S."/>
            <person name="Sasa N."/>
            <person name="Akimitsu K."/>
            <person name="Gomi K."/>
            <person name="Konishi-Sugita S."/>
            <person name="Hamano K."/>
            <person name="Kataoka I."/>
        </authorList>
    </citation>
    <scope>NUCLEOTIDE SEQUENCE [LARGE SCALE GENOMIC DNA]</scope>
    <source>
        <strain evidence="2 3">MAFF212211</strain>
    </source>
</reference>
<proteinExistence type="predicted"/>
<evidence type="ECO:0000313" key="3">
    <source>
        <dbReference type="Proteomes" id="UP000248291"/>
    </source>
</evidence>
<organism evidence="2 3">
    <name type="scientific">Pseudomonas syringae pv. actinidiae</name>
    <dbReference type="NCBI Taxonomy" id="103796"/>
    <lineage>
        <taxon>Bacteria</taxon>
        <taxon>Pseudomonadati</taxon>
        <taxon>Pseudomonadota</taxon>
        <taxon>Gammaproteobacteria</taxon>
        <taxon>Pseudomonadales</taxon>
        <taxon>Pseudomonadaceae</taxon>
        <taxon>Pseudomonas</taxon>
        <taxon>Pseudomonas syringae</taxon>
    </lineage>
</organism>
<dbReference type="RefSeq" id="WP_136624450.1">
    <property type="nucleotide sequence ID" value="NZ_CP017009.1"/>
</dbReference>
<comment type="caution">
    <text evidence="2">The sequence shown here is derived from an EMBL/GenBank/DDBJ whole genome shotgun (WGS) entry which is preliminary data.</text>
</comment>
<dbReference type="AlphaFoldDB" id="A0AAN4TMX0"/>
<evidence type="ECO:0000313" key="2">
    <source>
        <dbReference type="EMBL" id="GBH19320.1"/>
    </source>
</evidence>
<accession>A0AAN4TMX0</accession>
<evidence type="ECO:0000256" key="1">
    <source>
        <dbReference type="SAM" id="Phobius"/>
    </source>
</evidence>
<keyword evidence="1" id="KW-1133">Transmembrane helix</keyword>
<dbReference type="EMBL" id="BGKA01000203">
    <property type="protein sequence ID" value="GBH19320.1"/>
    <property type="molecule type" value="Genomic_DNA"/>
</dbReference>
<keyword evidence="1" id="KW-0472">Membrane</keyword>
<keyword evidence="1" id="KW-0812">Transmembrane</keyword>
<sequence>MPDLSESDLAAAYVSSVEYLFHLFTCTGKHYRRVIKDYISCNRRTSEGSYKMDAMSLYWLSMGGAMLMVAVTAFFKVVVASTV</sequence>
<dbReference type="Proteomes" id="UP000248291">
    <property type="component" value="Unassembled WGS sequence"/>
</dbReference>
<protein>
    <submittedName>
        <fullName evidence="2">Predicted periplasmic solute-binding protein</fullName>
    </submittedName>
</protein>
<feature type="transmembrane region" description="Helical" evidence="1">
    <location>
        <begin position="57"/>
        <end position="79"/>
    </location>
</feature>
<gene>
    <name evidence="2" type="ORF">KPSA3_05329</name>
</gene>